<evidence type="ECO:0000259" key="2">
    <source>
        <dbReference type="Pfam" id="PF04195"/>
    </source>
</evidence>
<evidence type="ECO:0000313" key="4">
    <source>
        <dbReference type="Proteomes" id="UP001151760"/>
    </source>
</evidence>
<proteinExistence type="predicted"/>
<dbReference type="Proteomes" id="UP001151760">
    <property type="component" value="Unassembled WGS sequence"/>
</dbReference>
<protein>
    <recommendedName>
        <fullName evidence="2">Transposase (putative) gypsy type domain-containing protein</fullName>
    </recommendedName>
</protein>
<organism evidence="3 4">
    <name type="scientific">Tanacetum coccineum</name>
    <dbReference type="NCBI Taxonomy" id="301880"/>
    <lineage>
        <taxon>Eukaryota</taxon>
        <taxon>Viridiplantae</taxon>
        <taxon>Streptophyta</taxon>
        <taxon>Embryophyta</taxon>
        <taxon>Tracheophyta</taxon>
        <taxon>Spermatophyta</taxon>
        <taxon>Magnoliopsida</taxon>
        <taxon>eudicotyledons</taxon>
        <taxon>Gunneridae</taxon>
        <taxon>Pentapetalae</taxon>
        <taxon>asterids</taxon>
        <taxon>campanulids</taxon>
        <taxon>Asterales</taxon>
        <taxon>Asteraceae</taxon>
        <taxon>Asteroideae</taxon>
        <taxon>Anthemideae</taxon>
        <taxon>Anthemidinae</taxon>
        <taxon>Tanacetum</taxon>
    </lineage>
</organism>
<feature type="region of interest" description="Disordered" evidence="1">
    <location>
        <begin position="235"/>
        <end position="260"/>
    </location>
</feature>
<keyword evidence="4" id="KW-1185">Reference proteome</keyword>
<reference evidence="3" key="2">
    <citation type="submission" date="2022-01" db="EMBL/GenBank/DDBJ databases">
        <authorList>
            <person name="Yamashiro T."/>
            <person name="Shiraishi A."/>
            <person name="Satake H."/>
            <person name="Nakayama K."/>
        </authorList>
    </citation>
    <scope>NUCLEOTIDE SEQUENCE</scope>
</reference>
<sequence length="359" mass="39802">MSELSDDAIGVYHHIFDFSGVRIPFSLFLLALIKHCKVHFSQLGPLGLNKVVTFEVLCWSLQIEPTVTLFRVFQTLCKQGHWFYFANRRAPSPVCIDDNRSCMKHWKSGFFLIDQRAIPDYMSWRHPNSAINDLKPLVGSFNMEDMRRLSAHVVKLRDMPEGVMGIHDFLCQPEWTGVTPRQGGNTRRKQEWISSQHMEEPHHDIRPTLQRLPFYCTPSVAVDAAVPDLAAGNPSAKAEASQKRKAFTSGATSSHVAKRTRSALAQSSGIEILLVTPIRSADVIPSSGNQSSGSATLAAEGPRAQGKGIMTDAVAASFAGVSRPRPSSGLASLFRDISEDAIHIDFFPFISWALLYHLS</sequence>
<accession>A0ABQ4XLG8</accession>
<feature type="domain" description="Transposase (putative) gypsy type" evidence="2">
    <location>
        <begin position="18"/>
        <end position="77"/>
    </location>
</feature>
<evidence type="ECO:0000313" key="3">
    <source>
        <dbReference type="EMBL" id="GJS65902.1"/>
    </source>
</evidence>
<dbReference type="PANTHER" id="PTHR31099:SF41">
    <property type="entry name" value="TRANSPOSASE (PUTATIVE), GYPSY TYPE-RELATED"/>
    <property type="match status" value="1"/>
</dbReference>
<evidence type="ECO:0000256" key="1">
    <source>
        <dbReference type="SAM" id="MobiDB-lite"/>
    </source>
</evidence>
<dbReference type="EMBL" id="BQNB010009612">
    <property type="protein sequence ID" value="GJS65902.1"/>
    <property type="molecule type" value="Genomic_DNA"/>
</dbReference>
<gene>
    <name evidence="3" type="ORF">Tco_0680466</name>
</gene>
<dbReference type="InterPro" id="IPR007321">
    <property type="entry name" value="Transposase_28"/>
</dbReference>
<reference evidence="3" key="1">
    <citation type="journal article" date="2022" name="Int. J. Mol. Sci.">
        <title>Draft Genome of Tanacetum Coccineum: Genomic Comparison of Closely Related Tanacetum-Family Plants.</title>
        <authorList>
            <person name="Yamashiro T."/>
            <person name="Shiraishi A."/>
            <person name="Nakayama K."/>
            <person name="Satake H."/>
        </authorList>
    </citation>
    <scope>NUCLEOTIDE SEQUENCE</scope>
</reference>
<name>A0ABQ4XLG8_9ASTR</name>
<dbReference type="Pfam" id="PF04195">
    <property type="entry name" value="Transposase_28"/>
    <property type="match status" value="1"/>
</dbReference>
<comment type="caution">
    <text evidence="3">The sequence shown here is derived from an EMBL/GenBank/DDBJ whole genome shotgun (WGS) entry which is preliminary data.</text>
</comment>
<dbReference type="PANTHER" id="PTHR31099">
    <property type="entry name" value="OS06G0165300 PROTEIN"/>
    <property type="match status" value="1"/>
</dbReference>